<evidence type="ECO:0000256" key="1">
    <source>
        <dbReference type="ARBA" id="ARBA00003378"/>
    </source>
</evidence>
<gene>
    <name evidence="13" type="ORF">I313_04297</name>
</gene>
<evidence type="ECO:0000256" key="9">
    <source>
        <dbReference type="ARBA" id="ARBA00033387"/>
    </source>
</evidence>
<dbReference type="InterPro" id="IPR029063">
    <property type="entry name" value="SAM-dependent_MTases_sf"/>
</dbReference>
<feature type="domain" description="MRNA cap 0 methyltransferase" evidence="12">
    <location>
        <begin position="1"/>
        <end position="133"/>
    </location>
</feature>
<dbReference type="GO" id="GO:0005634">
    <property type="term" value="C:nucleus"/>
    <property type="evidence" value="ECO:0007669"/>
    <property type="project" value="TreeGrafter"/>
</dbReference>
<dbReference type="PANTHER" id="PTHR12189:SF2">
    <property type="entry name" value="MRNA CAP GUANINE-N7 METHYLTRANSFERASE"/>
    <property type="match status" value="1"/>
</dbReference>
<evidence type="ECO:0000256" key="8">
    <source>
        <dbReference type="ARBA" id="ARBA00032772"/>
    </source>
</evidence>
<dbReference type="Pfam" id="PF03291">
    <property type="entry name" value="mRNA_G-N7_MeTrfase"/>
    <property type="match status" value="1"/>
</dbReference>
<keyword evidence="6" id="KW-0694">RNA-binding</keyword>
<comment type="function">
    <text evidence="1">Responsible for methylating the 5'-cap structure of mRNAs.</text>
</comment>
<reference evidence="13 14" key="1">
    <citation type="submission" date="2015-01" db="EMBL/GenBank/DDBJ databases">
        <title>The Genome Sequence of Cryptococcus gattii Ram5.</title>
        <authorList>
            <consortium name="The Broad Institute Genomics Platform"/>
            <person name="Cuomo C."/>
            <person name="Litvintseva A."/>
            <person name="Chen Y."/>
            <person name="Heitman J."/>
            <person name="Sun S."/>
            <person name="Springer D."/>
            <person name="Dromer F."/>
            <person name="Young S."/>
            <person name="Zeng Q."/>
            <person name="Gargeya S."/>
            <person name="Abouelleil A."/>
            <person name="Alvarado L."/>
            <person name="Chapman S.B."/>
            <person name="Gainer-Dewar J."/>
            <person name="Goldberg J."/>
            <person name="Griggs A."/>
            <person name="Gujja S."/>
            <person name="Hansen M."/>
            <person name="Howarth C."/>
            <person name="Imamovic A."/>
            <person name="Larimer J."/>
            <person name="Murphy C."/>
            <person name="Naylor J."/>
            <person name="Pearson M."/>
            <person name="Priest M."/>
            <person name="Roberts A."/>
            <person name="Saif S."/>
            <person name="Shea T."/>
            <person name="Sykes S."/>
            <person name="Wortman J."/>
            <person name="Nusbaum C."/>
            <person name="Birren B."/>
        </authorList>
    </citation>
    <scope>NUCLEOTIDE SEQUENCE [LARGE SCALE GENOMIC DNA]</scope>
    <source>
        <strain evidence="13 14">Ram5</strain>
    </source>
</reference>
<keyword evidence="7" id="KW-0506">mRNA capping</keyword>
<evidence type="ECO:0000313" key="14">
    <source>
        <dbReference type="Proteomes" id="UP000053392"/>
    </source>
</evidence>
<evidence type="ECO:0000313" key="13">
    <source>
        <dbReference type="EMBL" id="KIR39824.1"/>
    </source>
</evidence>
<proteinExistence type="predicted"/>
<keyword evidence="7" id="KW-0507">mRNA processing</keyword>
<sequence>MWRISRYSKRQIGTGGCLDLDLTHSSMLMIVSLERQHKGVYGHDYRFYLTDAVEDVPEYLVDWENFVSLASESGLRLVYKRAFHEILQEEKDSRDFGPLLGKMGVLNEYGESAMDADQWEAANLYMGFAFEKM</sequence>
<dbReference type="EC" id="2.1.1.56" evidence="2"/>
<organism evidence="13 14">
    <name type="scientific">Cryptococcus deuterogattii Ram5</name>
    <dbReference type="NCBI Taxonomy" id="1296110"/>
    <lineage>
        <taxon>Eukaryota</taxon>
        <taxon>Fungi</taxon>
        <taxon>Dikarya</taxon>
        <taxon>Basidiomycota</taxon>
        <taxon>Agaricomycotina</taxon>
        <taxon>Tremellomycetes</taxon>
        <taxon>Tremellales</taxon>
        <taxon>Cryptococcaceae</taxon>
        <taxon>Cryptococcus</taxon>
        <taxon>Cryptococcus gattii species complex</taxon>
    </lineage>
</organism>
<dbReference type="InterPro" id="IPR039753">
    <property type="entry name" value="RG7MT1"/>
</dbReference>
<dbReference type="PANTHER" id="PTHR12189">
    <property type="entry name" value="MRNA GUANINE-7- METHYLTRANSFERASE"/>
    <property type="match status" value="1"/>
</dbReference>
<evidence type="ECO:0000256" key="7">
    <source>
        <dbReference type="ARBA" id="ARBA00023042"/>
    </source>
</evidence>
<dbReference type="GO" id="GO:0003723">
    <property type="term" value="F:RNA binding"/>
    <property type="evidence" value="ECO:0007669"/>
    <property type="project" value="UniProtKB-KW"/>
</dbReference>
<comment type="catalytic activity">
    <reaction evidence="10">
        <text>a 5'-end (5'-triphosphoguanosine)-ribonucleoside in mRNA + S-adenosyl-L-methionine = a 5'-end (N(7)-methyl 5'-triphosphoguanosine)-ribonucleoside in mRNA + S-adenosyl-L-homocysteine</text>
        <dbReference type="Rhea" id="RHEA:67008"/>
        <dbReference type="Rhea" id="RHEA-COMP:17166"/>
        <dbReference type="Rhea" id="RHEA-COMP:17167"/>
        <dbReference type="ChEBI" id="CHEBI:57856"/>
        <dbReference type="ChEBI" id="CHEBI:59789"/>
        <dbReference type="ChEBI" id="CHEBI:156461"/>
        <dbReference type="ChEBI" id="CHEBI:167617"/>
        <dbReference type="EC" id="2.1.1.56"/>
    </reaction>
</comment>
<dbReference type="HOGENOM" id="CLU_1906640_0_0_1"/>
<evidence type="ECO:0000256" key="4">
    <source>
        <dbReference type="ARBA" id="ARBA00022679"/>
    </source>
</evidence>
<dbReference type="InterPro" id="IPR004971">
    <property type="entry name" value="mRNA_G-N7_MeTrfase_dom"/>
</dbReference>
<keyword evidence="4 13" id="KW-0808">Transferase</keyword>
<evidence type="ECO:0000256" key="11">
    <source>
        <dbReference type="ARBA" id="ARBA00049739"/>
    </source>
</evidence>
<protein>
    <recommendedName>
        <fullName evidence="11">mRNA cap guanine-N(7) methyltransferase</fullName>
        <ecNumber evidence="2">2.1.1.56</ecNumber>
    </recommendedName>
    <alternativeName>
        <fullName evidence="8">mRNA (guanine-N(7))-methyltransferase</fullName>
    </alternativeName>
    <alternativeName>
        <fullName evidence="9">mRNA cap methyltransferase</fullName>
    </alternativeName>
</protein>
<evidence type="ECO:0000259" key="12">
    <source>
        <dbReference type="PROSITE" id="PS51562"/>
    </source>
</evidence>
<dbReference type="EMBL" id="KN847905">
    <property type="protein sequence ID" value="KIR39824.1"/>
    <property type="molecule type" value="Genomic_DNA"/>
</dbReference>
<dbReference type="Gene3D" id="3.40.50.150">
    <property type="entry name" value="Vaccinia Virus protein VP39"/>
    <property type="match status" value="1"/>
</dbReference>
<evidence type="ECO:0000256" key="10">
    <source>
        <dbReference type="ARBA" id="ARBA00044712"/>
    </source>
</evidence>
<name>A0A0D0V024_9TREE</name>
<evidence type="ECO:0000256" key="2">
    <source>
        <dbReference type="ARBA" id="ARBA00011926"/>
    </source>
</evidence>
<dbReference type="Proteomes" id="UP000053392">
    <property type="component" value="Unassembled WGS sequence"/>
</dbReference>
<dbReference type="PROSITE" id="PS51562">
    <property type="entry name" value="RNA_CAP0_MT"/>
    <property type="match status" value="1"/>
</dbReference>
<dbReference type="AlphaFoldDB" id="A0A0D0V024"/>
<accession>A0A0D0V024</accession>
<evidence type="ECO:0000256" key="6">
    <source>
        <dbReference type="ARBA" id="ARBA00022884"/>
    </source>
</evidence>
<evidence type="ECO:0000256" key="5">
    <source>
        <dbReference type="ARBA" id="ARBA00022691"/>
    </source>
</evidence>
<keyword evidence="14" id="KW-1185">Reference proteome</keyword>
<dbReference type="OrthoDB" id="10248867at2759"/>
<evidence type="ECO:0000256" key="3">
    <source>
        <dbReference type="ARBA" id="ARBA00022603"/>
    </source>
</evidence>
<keyword evidence="3 13" id="KW-0489">Methyltransferase</keyword>
<dbReference type="GO" id="GO:0004482">
    <property type="term" value="F:mRNA 5'-cap (guanine-N7-)-methyltransferase activity"/>
    <property type="evidence" value="ECO:0007669"/>
    <property type="project" value="UniProtKB-EC"/>
</dbReference>
<keyword evidence="5" id="KW-0949">S-adenosyl-L-methionine</keyword>